<dbReference type="STRING" id="4081.A0A3Q7EFK9"/>
<keyword evidence="1" id="KW-0812">Transmembrane</keyword>
<keyword evidence="1" id="KW-0472">Membrane</keyword>
<reference evidence="2" key="1">
    <citation type="journal article" date="2012" name="Nature">
        <title>The tomato genome sequence provides insights into fleshy fruit evolution.</title>
        <authorList>
            <consortium name="Tomato Genome Consortium"/>
        </authorList>
    </citation>
    <scope>NUCLEOTIDE SEQUENCE [LARGE SCALE GENOMIC DNA]</scope>
    <source>
        <strain evidence="2">cv. Heinz 1706</strain>
    </source>
</reference>
<evidence type="ECO:0000256" key="1">
    <source>
        <dbReference type="SAM" id="Phobius"/>
    </source>
</evidence>
<protein>
    <recommendedName>
        <fullName evidence="4">NADH:quinone oxidoreductase/Mrp antiporter membrane subunit domain-containing protein</fullName>
    </recommendedName>
</protein>
<evidence type="ECO:0000313" key="2">
    <source>
        <dbReference type="EnsemblPlants" id="Solyc01g065630.1.1.1"/>
    </source>
</evidence>
<reference evidence="2" key="2">
    <citation type="submission" date="2019-01" db="UniProtKB">
        <authorList>
            <consortium name="EnsemblPlants"/>
        </authorList>
    </citation>
    <scope>IDENTIFICATION</scope>
    <source>
        <strain evidence="2">cv. Heinz 1706</strain>
    </source>
</reference>
<dbReference type="Gramene" id="Solyc01g065630.1.1">
    <property type="protein sequence ID" value="Solyc01g065630.1.1.1"/>
    <property type="gene ID" value="Solyc01g065630.1"/>
</dbReference>
<keyword evidence="1" id="KW-1133">Transmembrane helix</keyword>
<dbReference type="AlphaFoldDB" id="A0A3Q7EFK9"/>
<sequence length="62" mass="6908">MDLLVLHFFLGGNTYDRIHLVYLDKMGGKDISMPKMFTMVSSFSMASLALPGMSGFVVDNIF</sequence>
<evidence type="ECO:0000313" key="3">
    <source>
        <dbReference type="Proteomes" id="UP000004994"/>
    </source>
</evidence>
<organism evidence="2">
    <name type="scientific">Solanum lycopersicum</name>
    <name type="common">Tomato</name>
    <name type="synonym">Lycopersicon esculentum</name>
    <dbReference type="NCBI Taxonomy" id="4081"/>
    <lineage>
        <taxon>Eukaryota</taxon>
        <taxon>Viridiplantae</taxon>
        <taxon>Streptophyta</taxon>
        <taxon>Embryophyta</taxon>
        <taxon>Tracheophyta</taxon>
        <taxon>Spermatophyta</taxon>
        <taxon>Magnoliopsida</taxon>
        <taxon>eudicotyledons</taxon>
        <taxon>Gunneridae</taxon>
        <taxon>Pentapetalae</taxon>
        <taxon>asterids</taxon>
        <taxon>lamiids</taxon>
        <taxon>Solanales</taxon>
        <taxon>Solanaceae</taxon>
        <taxon>Solanoideae</taxon>
        <taxon>Solaneae</taxon>
        <taxon>Solanum</taxon>
        <taxon>Solanum subgen. Lycopersicon</taxon>
    </lineage>
</organism>
<evidence type="ECO:0008006" key="4">
    <source>
        <dbReference type="Google" id="ProtNLM"/>
    </source>
</evidence>
<dbReference type="Proteomes" id="UP000004994">
    <property type="component" value="Chromosome 1"/>
</dbReference>
<dbReference type="InParanoid" id="A0A3Q7EFK9"/>
<keyword evidence="3" id="KW-1185">Reference proteome</keyword>
<proteinExistence type="predicted"/>
<dbReference type="EnsemblPlants" id="Solyc01g065630.1.1">
    <property type="protein sequence ID" value="Solyc01g065630.1.1.1"/>
    <property type="gene ID" value="Solyc01g065630.1"/>
</dbReference>
<feature type="transmembrane region" description="Helical" evidence="1">
    <location>
        <begin position="38"/>
        <end position="58"/>
    </location>
</feature>
<dbReference type="PaxDb" id="4081-Solyc01g065630.1.1"/>
<accession>A0A3Q7EFK9</accession>
<name>A0A3Q7EFK9_SOLLC</name>